<gene>
    <name evidence="1" type="ORF">SHD_1294</name>
</gene>
<dbReference type="EMBL" id="AXZL01000056">
    <property type="protein sequence ID" value="ESE42072.1"/>
    <property type="molecule type" value="Genomic_DNA"/>
</dbReference>
<reference evidence="1 2" key="1">
    <citation type="journal article" date="2013" name="Genome Announc.">
        <title>Draft Genome Sequence of Shewanella decolorationis S12, a Dye-Degrading Bacterium Isolated from a Wastewater Treatment Plant.</title>
        <authorList>
            <person name="Xu M."/>
            <person name="Fang Y."/>
            <person name="Liu J."/>
            <person name="Chen X."/>
            <person name="Sun G."/>
            <person name="Guo J."/>
            <person name="Hua Z."/>
            <person name="Tu Q."/>
            <person name="Wu L."/>
            <person name="Zhou J."/>
            <person name="Liu X."/>
        </authorList>
    </citation>
    <scope>NUCLEOTIDE SEQUENCE [LARGE SCALE GENOMIC DNA]</scope>
    <source>
        <strain evidence="1 2">S12</strain>
    </source>
</reference>
<evidence type="ECO:0000313" key="2">
    <source>
        <dbReference type="Proteomes" id="UP000017548"/>
    </source>
</evidence>
<comment type="caution">
    <text evidence="1">The sequence shown here is derived from an EMBL/GenBank/DDBJ whole genome shotgun (WGS) entry which is preliminary data.</text>
</comment>
<accession>A0ABN0PPK7</accession>
<evidence type="ECO:0000313" key="1">
    <source>
        <dbReference type="EMBL" id="ESE42072.1"/>
    </source>
</evidence>
<proteinExistence type="predicted"/>
<dbReference type="Proteomes" id="UP000017548">
    <property type="component" value="Unassembled WGS sequence"/>
</dbReference>
<protein>
    <submittedName>
        <fullName evidence="1">Uncharacterized protein</fullName>
    </submittedName>
</protein>
<organism evidence="1 2">
    <name type="scientific">Shewanella decolorationis S12</name>
    <dbReference type="NCBI Taxonomy" id="1353536"/>
    <lineage>
        <taxon>Bacteria</taxon>
        <taxon>Pseudomonadati</taxon>
        <taxon>Pseudomonadota</taxon>
        <taxon>Gammaproteobacteria</taxon>
        <taxon>Alteromonadales</taxon>
        <taxon>Shewanellaceae</taxon>
        <taxon>Shewanella</taxon>
    </lineage>
</organism>
<name>A0ABN0PPK7_9GAMM</name>
<dbReference type="RefSeq" id="WP_023266388.1">
    <property type="nucleotide sequence ID" value="NZ_AXZL01000056.1"/>
</dbReference>
<keyword evidence="2" id="KW-1185">Reference proteome</keyword>
<sequence length="275" mass="30956">MNLPKSEILSQIDDIKRMLLPEMLPYKLHALGIPMPVGESNALYRLHVANYKGLELLRVLEGRIPKCLRNGSPESVVINDVSYQTEISILKDHLNTIGRQLKELQLSLNPNEGKDFKWNLFYNIIETAILTGYFAGAHDMKTPTERHANSGFIQKVLIPQAGGKKTATRTIPVQNLITAMADFVMMGDIDGKVTKSALVDSIFNTIKDFSKKGNNLDLPALIVFPERFPSSKFINKYLKGYDFSKSKGMSKVSTERLKELIQTKFTTSTIKKYIC</sequence>